<dbReference type="EMBL" id="CP000506">
    <property type="protein sequence ID" value="ABL79280.1"/>
    <property type="molecule type" value="Genomic_DNA"/>
</dbReference>
<proteinExistence type="predicted"/>
<accession>A1S1F0</accession>
<gene>
    <name evidence="1" type="ordered locus">Tpen_1885</name>
</gene>
<dbReference type="GeneID" id="4600319"/>
<geneLocation type="plasmid" evidence="1 2">
    <name>pTPEN01</name>
</geneLocation>
<dbReference type="KEGG" id="tpe:Tpen_1885"/>
<organism evidence="1 2">
    <name type="scientific">Thermofilum pendens (strain DSM 2475 / Hrk 5)</name>
    <dbReference type="NCBI Taxonomy" id="368408"/>
    <lineage>
        <taxon>Archaea</taxon>
        <taxon>Thermoproteota</taxon>
        <taxon>Thermoprotei</taxon>
        <taxon>Thermofilales</taxon>
        <taxon>Thermofilaceae</taxon>
        <taxon>Thermofilum</taxon>
    </lineage>
</organism>
<evidence type="ECO:0000313" key="2">
    <source>
        <dbReference type="Proteomes" id="UP000000641"/>
    </source>
</evidence>
<protein>
    <submittedName>
        <fullName evidence="1">Uncharacterized protein</fullName>
    </submittedName>
</protein>
<evidence type="ECO:0000313" key="1">
    <source>
        <dbReference type="EMBL" id="ABL79280.1"/>
    </source>
</evidence>
<dbReference type="Proteomes" id="UP000000641">
    <property type="component" value="Plasmid pTPEN01"/>
</dbReference>
<dbReference type="EnsemblBacteria" id="ABL79280">
    <property type="protein sequence ID" value="ABL79280"/>
    <property type="gene ID" value="Tpen_1885"/>
</dbReference>
<dbReference type="HOGENOM" id="CLU_2839562_0_0_2"/>
<keyword evidence="2" id="KW-1185">Reference proteome</keyword>
<dbReference type="AlphaFoldDB" id="A1S1F0"/>
<reference evidence="2" key="1">
    <citation type="journal article" date="2008" name="J. Bacteriol.">
        <title>Genome sequence of Thermofilum pendens reveals an exceptional loss of biosynthetic pathways without genome reduction.</title>
        <authorList>
            <person name="Anderson I."/>
            <person name="Rodriguez J."/>
            <person name="Susanti D."/>
            <person name="Porat I."/>
            <person name="Reich C."/>
            <person name="Ulrich L.E."/>
            <person name="Elkins J.G."/>
            <person name="Mavromatis K."/>
            <person name="Lykidis A."/>
            <person name="Kim E."/>
            <person name="Thompson L.S."/>
            <person name="Nolan M."/>
            <person name="Land M."/>
            <person name="Copeland A."/>
            <person name="Lapidus A."/>
            <person name="Lucas S."/>
            <person name="Detter C."/>
            <person name="Zhulin I.B."/>
            <person name="Olsen G.J."/>
            <person name="Whitman W."/>
            <person name="Mukhopadhyay B."/>
            <person name="Bristow J."/>
            <person name="Kyrpides N."/>
        </authorList>
    </citation>
    <scope>NUCLEOTIDE SEQUENCE [LARGE SCALE GENOMIC DNA]</scope>
    <source>
        <strain evidence="2">DSM 2475 / Hrk 5</strain>
        <plasmid evidence="2">pTPEN01</plasmid>
    </source>
</reference>
<name>A1S1F0_THEPD</name>
<sequence length="65" mass="7335">MPVPEYIIRKTEAKYPVKYCEFAARIFPGLNVDRCRAGMAQIVGQKWAPNWESGLKAFFVSIGAL</sequence>
<keyword evidence="1" id="KW-0614">Plasmid</keyword>
<dbReference type="RefSeq" id="WP_011751405.1">
    <property type="nucleotide sequence ID" value="NC_008696.1"/>
</dbReference>